<feature type="chain" id="PRO_5047238015" evidence="1">
    <location>
        <begin position="21"/>
        <end position="171"/>
    </location>
</feature>
<dbReference type="AlphaFoldDB" id="A0AB39ZAN1"/>
<protein>
    <submittedName>
        <fullName evidence="3">Uncharacterized protein</fullName>
    </submittedName>
</protein>
<dbReference type="RefSeq" id="XP_016931251.2">
    <property type="nucleotide sequence ID" value="XM_017075762.4"/>
</dbReference>
<dbReference type="Pfam" id="PF11901">
    <property type="entry name" value="DM9"/>
    <property type="match status" value="1"/>
</dbReference>
<dbReference type="PANTHER" id="PTHR31649:SF10">
    <property type="entry name" value="IP19903P-RELATED"/>
    <property type="match status" value="1"/>
</dbReference>
<keyword evidence="1" id="KW-0732">Signal</keyword>
<dbReference type="GeneID" id="108010813"/>
<sequence length="171" mass="18473">MVKVVGLVVALFALFLVAFANPEDYDTEHTWVAGNLSLSFPANAVLGGVSTKGYYVYVGRVKYGGVFPVQVVAETGWITWHNGTYAYQGTKFYDILVTSSNSSLEWITSHNGKYERGLVAVGTSTIDELVFVCRAITPVGQLPGTLILGSKVCCVAGSTAKYDKYEVLVAR</sequence>
<reference evidence="2" key="1">
    <citation type="submission" date="2025-05" db="UniProtKB">
        <authorList>
            <consortium name="RefSeq"/>
        </authorList>
    </citation>
    <scope>NUCLEOTIDE SEQUENCE [LARGE SCALE GENOMIC DNA]</scope>
</reference>
<evidence type="ECO:0000313" key="3">
    <source>
        <dbReference type="RefSeq" id="XP_016931251.2"/>
    </source>
</evidence>
<evidence type="ECO:0000256" key="1">
    <source>
        <dbReference type="SAM" id="SignalP"/>
    </source>
</evidence>
<dbReference type="Proteomes" id="UP001652628">
    <property type="component" value="Chromosome 2L"/>
</dbReference>
<name>A0AB39ZAN1_DROSZ</name>
<dbReference type="PANTHER" id="PTHR31649">
    <property type="entry name" value="AGAP009604-PA"/>
    <property type="match status" value="1"/>
</dbReference>
<keyword evidence="2" id="KW-1185">Reference proteome</keyword>
<dbReference type="InterPro" id="IPR006616">
    <property type="entry name" value="DM9_repeat"/>
</dbReference>
<accession>A0AB39ZAN1</accession>
<evidence type="ECO:0000313" key="2">
    <source>
        <dbReference type="Proteomes" id="UP001652628"/>
    </source>
</evidence>
<feature type="signal peptide" evidence="1">
    <location>
        <begin position="1"/>
        <end position="20"/>
    </location>
</feature>
<proteinExistence type="predicted"/>
<dbReference type="SMART" id="SM00696">
    <property type="entry name" value="DM9"/>
    <property type="match status" value="2"/>
</dbReference>
<gene>
    <name evidence="3" type="primary">LOC108010813</name>
</gene>
<reference evidence="3" key="2">
    <citation type="submission" date="2025-08" db="UniProtKB">
        <authorList>
            <consortium name="RefSeq"/>
        </authorList>
    </citation>
    <scope>IDENTIFICATION</scope>
</reference>
<organism evidence="2 3">
    <name type="scientific">Drosophila suzukii</name>
    <name type="common">Spotted-wing drosophila fruit fly</name>
    <dbReference type="NCBI Taxonomy" id="28584"/>
    <lineage>
        <taxon>Eukaryota</taxon>
        <taxon>Metazoa</taxon>
        <taxon>Ecdysozoa</taxon>
        <taxon>Arthropoda</taxon>
        <taxon>Hexapoda</taxon>
        <taxon>Insecta</taxon>
        <taxon>Pterygota</taxon>
        <taxon>Neoptera</taxon>
        <taxon>Endopterygota</taxon>
        <taxon>Diptera</taxon>
        <taxon>Brachycera</taxon>
        <taxon>Muscomorpha</taxon>
        <taxon>Ephydroidea</taxon>
        <taxon>Drosophilidae</taxon>
        <taxon>Drosophila</taxon>
        <taxon>Sophophora</taxon>
    </lineage>
</organism>